<sequence>MRLATTALGWAAGARQIVSDVTLDIAPGETFGLIGPNGSGKSTLLRLMAGLVPRAEGSVLLNDVPLVSLSRQEVARRIAFVEQQVETSDALSVCDVVELGRTPWLSAVVPFGPQDADIVREALDAVGMADRVAQGWSTLSGGERQRVQIARALAQRPRLLLLDEPTNHLDIHHQLALLRLVSRLPVTVILALHDLNQAMECDRLGVMESGHLIACGSPAEVLTPERLAAIFRVRATPLRDPADNSTLFRFQCLGCETERTRK</sequence>
<evidence type="ECO:0000313" key="7">
    <source>
        <dbReference type="Proteomes" id="UP000613255"/>
    </source>
</evidence>
<keyword evidence="3" id="KW-0547">Nucleotide-binding</keyword>
<dbReference type="InterPro" id="IPR027417">
    <property type="entry name" value="P-loop_NTPase"/>
</dbReference>
<evidence type="ECO:0000256" key="1">
    <source>
        <dbReference type="ARBA" id="ARBA00005417"/>
    </source>
</evidence>
<feature type="domain" description="ABC transporter" evidence="5">
    <location>
        <begin position="1"/>
        <end position="234"/>
    </location>
</feature>
<dbReference type="PROSITE" id="PS00211">
    <property type="entry name" value="ABC_TRANSPORTER_1"/>
    <property type="match status" value="1"/>
</dbReference>
<evidence type="ECO:0000256" key="4">
    <source>
        <dbReference type="ARBA" id="ARBA00022840"/>
    </source>
</evidence>
<accession>A0A934HSY6</accession>
<dbReference type="PANTHER" id="PTHR42794:SF2">
    <property type="entry name" value="ABC TRANSPORTER ATP-BINDING PROTEIN"/>
    <property type="match status" value="1"/>
</dbReference>
<proteinExistence type="inferred from homology"/>
<dbReference type="GO" id="GO:0016887">
    <property type="term" value="F:ATP hydrolysis activity"/>
    <property type="evidence" value="ECO:0007669"/>
    <property type="project" value="InterPro"/>
</dbReference>
<evidence type="ECO:0000313" key="6">
    <source>
        <dbReference type="EMBL" id="MBI6630832.1"/>
    </source>
</evidence>
<dbReference type="GO" id="GO:0005524">
    <property type="term" value="F:ATP binding"/>
    <property type="evidence" value="ECO:0007669"/>
    <property type="project" value="UniProtKB-KW"/>
</dbReference>
<dbReference type="SUPFAM" id="SSF52540">
    <property type="entry name" value="P-loop containing nucleoside triphosphate hydrolases"/>
    <property type="match status" value="1"/>
</dbReference>
<evidence type="ECO:0000256" key="3">
    <source>
        <dbReference type="ARBA" id="ARBA00022741"/>
    </source>
</evidence>
<dbReference type="InterPro" id="IPR017871">
    <property type="entry name" value="ABC_transporter-like_CS"/>
</dbReference>
<dbReference type="SMART" id="SM00382">
    <property type="entry name" value="AAA"/>
    <property type="match status" value="1"/>
</dbReference>
<dbReference type="EMBL" id="JAEIJD010000014">
    <property type="protein sequence ID" value="MBI6630832.1"/>
    <property type="molecule type" value="Genomic_DNA"/>
</dbReference>
<protein>
    <submittedName>
        <fullName evidence="6">ABC transporter ATP-binding protein</fullName>
    </submittedName>
</protein>
<organism evidence="6 7">
    <name type="scientific">Pontibaca salina</name>
    <dbReference type="NCBI Taxonomy" id="2795731"/>
    <lineage>
        <taxon>Bacteria</taxon>
        <taxon>Pseudomonadati</taxon>
        <taxon>Pseudomonadota</taxon>
        <taxon>Alphaproteobacteria</taxon>
        <taxon>Rhodobacterales</taxon>
        <taxon>Roseobacteraceae</taxon>
        <taxon>Pontibaca</taxon>
    </lineage>
</organism>
<dbReference type="InterPro" id="IPR003593">
    <property type="entry name" value="AAA+_ATPase"/>
</dbReference>
<keyword evidence="2" id="KW-0813">Transport</keyword>
<dbReference type="Proteomes" id="UP000613255">
    <property type="component" value="Unassembled WGS sequence"/>
</dbReference>
<dbReference type="Pfam" id="PF00005">
    <property type="entry name" value="ABC_tran"/>
    <property type="match status" value="1"/>
</dbReference>
<dbReference type="InterPro" id="IPR003439">
    <property type="entry name" value="ABC_transporter-like_ATP-bd"/>
</dbReference>
<name>A0A934HSY6_9RHOB</name>
<keyword evidence="4 6" id="KW-0067">ATP-binding</keyword>
<dbReference type="PROSITE" id="PS50893">
    <property type="entry name" value="ABC_TRANSPORTER_2"/>
    <property type="match status" value="1"/>
</dbReference>
<gene>
    <name evidence="6" type="ORF">JAO82_13175</name>
</gene>
<keyword evidence="7" id="KW-1185">Reference proteome</keyword>
<comment type="similarity">
    <text evidence="1">Belongs to the ABC transporter superfamily.</text>
</comment>
<evidence type="ECO:0000256" key="2">
    <source>
        <dbReference type="ARBA" id="ARBA00022448"/>
    </source>
</evidence>
<dbReference type="CDD" id="cd03214">
    <property type="entry name" value="ABC_Iron-Siderophores_B12_Hemin"/>
    <property type="match status" value="1"/>
</dbReference>
<dbReference type="AlphaFoldDB" id="A0A934HSY6"/>
<dbReference type="FunFam" id="3.40.50.300:FF:000134">
    <property type="entry name" value="Iron-enterobactin ABC transporter ATP-binding protein"/>
    <property type="match status" value="1"/>
</dbReference>
<dbReference type="PANTHER" id="PTHR42794">
    <property type="entry name" value="HEMIN IMPORT ATP-BINDING PROTEIN HMUV"/>
    <property type="match status" value="1"/>
</dbReference>
<evidence type="ECO:0000259" key="5">
    <source>
        <dbReference type="PROSITE" id="PS50893"/>
    </source>
</evidence>
<reference evidence="6" key="1">
    <citation type="submission" date="2020-12" db="EMBL/GenBank/DDBJ databases">
        <title>Pontibaca salina gen. nov., sp. nov., isolated from marine sediment.</title>
        <authorList>
            <person name="Bo J."/>
            <person name="Wang S."/>
            <person name="Song X."/>
            <person name="Du Z."/>
        </authorList>
    </citation>
    <scope>NUCLEOTIDE SEQUENCE</scope>
    <source>
        <strain evidence="6">S1109L</strain>
    </source>
</reference>
<dbReference type="Gene3D" id="3.40.50.300">
    <property type="entry name" value="P-loop containing nucleotide triphosphate hydrolases"/>
    <property type="match status" value="1"/>
</dbReference>
<comment type="caution">
    <text evidence="6">The sequence shown here is derived from an EMBL/GenBank/DDBJ whole genome shotgun (WGS) entry which is preliminary data.</text>
</comment>